<dbReference type="Proteomes" id="UP000001574">
    <property type="component" value="Chromosome"/>
</dbReference>
<dbReference type="HOGENOM" id="CLU_069356_15_12_11"/>
<dbReference type="InterPro" id="IPR009057">
    <property type="entry name" value="Homeodomain-like_sf"/>
</dbReference>
<dbReference type="InterPro" id="IPR001647">
    <property type="entry name" value="HTH_TetR"/>
</dbReference>
<evidence type="ECO:0000256" key="3">
    <source>
        <dbReference type="ARBA" id="ARBA00023125"/>
    </source>
</evidence>
<feature type="DNA-binding region" description="H-T-H motif" evidence="5">
    <location>
        <begin position="34"/>
        <end position="53"/>
    </location>
</feature>
<dbReference type="PROSITE" id="PS50977">
    <property type="entry name" value="HTH_TETR_2"/>
    <property type="match status" value="1"/>
</dbReference>
<evidence type="ECO:0000256" key="4">
    <source>
        <dbReference type="ARBA" id="ARBA00023163"/>
    </source>
</evidence>
<keyword evidence="3 5" id="KW-0238">DNA-binding</keyword>
<dbReference type="SUPFAM" id="SSF46689">
    <property type="entry name" value="Homeodomain-like"/>
    <property type="match status" value="1"/>
</dbReference>
<gene>
    <name evidence="7" type="ordered locus">MAV_0488</name>
</gene>
<proteinExistence type="predicted"/>
<evidence type="ECO:0000256" key="5">
    <source>
        <dbReference type="PROSITE-ProRule" id="PRU00335"/>
    </source>
</evidence>
<dbReference type="SUPFAM" id="SSF48498">
    <property type="entry name" value="Tetracyclin repressor-like, C-terminal domain"/>
    <property type="match status" value="1"/>
</dbReference>
<dbReference type="Gene3D" id="1.10.357.10">
    <property type="entry name" value="Tetracycline Repressor, domain 2"/>
    <property type="match status" value="1"/>
</dbReference>
<keyword evidence="1" id="KW-0678">Repressor</keyword>
<dbReference type="InterPro" id="IPR050109">
    <property type="entry name" value="HTH-type_TetR-like_transc_reg"/>
</dbReference>
<dbReference type="EMBL" id="CP000479">
    <property type="protein sequence ID" value="ABK69487.1"/>
    <property type="molecule type" value="Genomic_DNA"/>
</dbReference>
<feature type="domain" description="HTH tetR-type" evidence="6">
    <location>
        <begin position="11"/>
        <end position="71"/>
    </location>
</feature>
<dbReference type="GO" id="GO:0003700">
    <property type="term" value="F:DNA-binding transcription factor activity"/>
    <property type="evidence" value="ECO:0007669"/>
    <property type="project" value="TreeGrafter"/>
</dbReference>
<dbReference type="PANTHER" id="PTHR30055">
    <property type="entry name" value="HTH-TYPE TRANSCRIPTIONAL REGULATOR RUTR"/>
    <property type="match status" value="1"/>
</dbReference>
<name>A0A0H3A371_MYCA1</name>
<dbReference type="InterPro" id="IPR039538">
    <property type="entry name" value="BetI_C"/>
</dbReference>
<reference evidence="7 8" key="1">
    <citation type="submission" date="2006-10" db="EMBL/GenBank/DDBJ databases">
        <authorList>
            <person name="Fleischmann R.D."/>
            <person name="Dodson R.J."/>
            <person name="Haft D.H."/>
            <person name="Merkel J.S."/>
            <person name="Nelson W.C."/>
            <person name="Fraser C.M."/>
        </authorList>
    </citation>
    <scope>NUCLEOTIDE SEQUENCE [LARGE SCALE GENOMIC DNA]</scope>
    <source>
        <strain evidence="7 8">104</strain>
    </source>
</reference>
<dbReference type="Pfam" id="PF13977">
    <property type="entry name" value="TetR_C_6"/>
    <property type="match status" value="1"/>
</dbReference>
<evidence type="ECO:0000313" key="8">
    <source>
        <dbReference type="Proteomes" id="UP000001574"/>
    </source>
</evidence>
<dbReference type="PRINTS" id="PR00455">
    <property type="entry name" value="HTHTETR"/>
</dbReference>
<protein>
    <submittedName>
        <fullName evidence="7">Putative transcriptional regulator</fullName>
    </submittedName>
</protein>
<keyword evidence="2" id="KW-0805">Transcription regulation</keyword>
<dbReference type="Pfam" id="PF00440">
    <property type="entry name" value="TetR_N"/>
    <property type="match status" value="1"/>
</dbReference>
<sequence length="215" mass="23739">MVPKLSDQTRARRRQHILTSAWTCFSRGGFHATSMDDVIAATGMSSSAVYRYFRSKDELIAATVDEGLAKVRGIFLALLDRDPCPTPAETLSLVVAELDSRTRNPQYDMTRIALQTWAEAVRDPFLRKRARSLYRETLRHITELADRWRDNGHLPPEANTHAAAATLFSVMHGLIVMHHVVDDVGADALRDGLVLLGAAAAPHAVPTTPLPEAHP</sequence>
<evidence type="ECO:0000259" key="6">
    <source>
        <dbReference type="PROSITE" id="PS50977"/>
    </source>
</evidence>
<evidence type="ECO:0000256" key="1">
    <source>
        <dbReference type="ARBA" id="ARBA00022491"/>
    </source>
</evidence>
<dbReference type="PANTHER" id="PTHR30055:SF229">
    <property type="entry name" value="HTH-TYPE TRANSCRIPTIONAL REPRESSOR RV1474C"/>
    <property type="match status" value="1"/>
</dbReference>
<keyword evidence="4" id="KW-0804">Transcription</keyword>
<dbReference type="AlphaFoldDB" id="A0A0H3A371"/>
<dbReference type="InterPro" id="IPR036271">
    <property type="entry name" value="Tet_transcr_reg_TetR-rel_C_sf"/>
</dbReference>
<accession>A0A0H3A371</accession>
<organism evidence="7 8">
    <name type="scientific">Mycobacterium avium (strain 104)</name>
    <dbReference type="NCBI Taxonomy" id="243243"/>
    <lineage>
        <taxon>Bacteria</taxon>
        <taxon>Bacillati</taxon>
        <taxon>Actinomycetota</taxon>
        <taxon>Actinomycetes</taxon>
        <taxon>Mycobacteriales</taxon>
        <taxon>Mycobacteriaceae</taxon>
        <taxon>Mycobacterium</taxon>
        <taxon>Mycobacterium avium complex (MAC)</taxon>
    </lineage>
</organism>
<evidence type="ECO:0000256" key="2">
    <source>
        <dbReference type="ARBA" id="ARBA00023015"/>
    </source>
</evidence>
<dbReference type="GO" id="GO:0000976">
    <property type="term" value="F:transcription cis-regulatory region binding"/>
    <property type="evidence" value="ECO:0007669"/>
    <property type="project" value="TreeGrafter"/>
</dbReference>
<dbReference type="KEGG" id="mav:MAV_0488"/>
<evidence type="ECO:0000313" key="7">
    <source>
        <dbReference type="EMBL" id="ABK69487.1"/>
    </source>
</evidence>